<dbReference type="AlphaFoldDB" id="A0AA90PJG4"/>
<evidence type="ECO:0000256" key="3">
    <source>
        <dbReference type="ARBA" id="ARBA00022989"/>
    </source>
</evidence>
<keyword evidence="4 5" id="KW-0472">Membrane</keyword>
<dbReference type="PROSITE" id="PS50801">
    <property type="entry name" value="STAS"/>
    <property type="match status" value="1"/>
</dbReference>
<feature type="transmembrane region" description="Helical" evidence="5">
    <location>
        <begin position="142"/>
        <end position="158"/>
    </location>
</feature>
<feature type="domain" description="STAS" evidence="6">
    <location>
        <begin position="384"/>
        <end position="492"/>
    </location>
</feature>
<dbReference type="InterPro" id="IPR011547">
    <property type="entry name" value="SLC26A/SulP_dom"/>
</dbReference>
<keyword evidence="3 5" id="KW-1133">Transmembrane helix</keyword>
<dbReference type="GO" id="GO:0016020">
    <property type="term" value="C:membrane"/>
    <property type="evidence" value="ECO:0007669"/>
    <property type="project" value="UniProtKB-SubCell"/>
</dbReference>
<evidence type="ECO:0000313" key="10">
    <source>
        <dbReference type="Proteomes" id="UP001240777"/>
    </source>
</evidence>
<comment type="caution">
    <text evidence="8">The sequence shown here is derived from an EMBL/GenBank/DDBJ whole genome shotgun (WGS) entry which is preliminary data.</text>
</comment>
<dbReference type="CDD" id="cd07042">
    <property type="entry name" value="STAS_SulP_like_sulfate_transporter"/>
    <property type="match status" value="1"/>
</dbReference>
<feature type="transmembrane region" description="Helical" evidence="5">
    <location>
        <begin position="41"/>
        <end position="58"/>
    </location>
</feature>
<feature type="transmembrane region" description="Helical" evidence="5">
    <location>
        <begin position="347"/>
        <end position="378"/>
    </location>
</feature>
<organism evidence="8 9">
    <name type="scientific">Helicobacter cappadocius</name>
    <dbReference type="NCBI Taxonomy" id="3063998"/>
    <lineage>
        <taxon>Bacteria</taxon>
        <taxon>Pseudomonadati</taxon>
        <taxon>Campylobacterota</taxon>
        <taxon>Epsilonproteobacteria</taxon>
        <taxon>Campylobacterales</taxon>
        <taxon>Helicobacteraceae</taxon>
        <taxon>Helicobacter</taxon>
    </lineage>
</organism>
<name>A0AA90PJG4_9HELI</name>
<evidence type="ECO:0000256" key="1">
    <source>
        <dbReference type="ARBA" id="ARBA00004141"/>
    </source>
</evidence>
<evidence type="ECO:0000259" key="6">
    <source>
        <dbReference type="PROSITE" id="PS50801"/>
    </source>
</evidence>
<reference evidence="7" key="2">
    <citation type="submission" date="2023-07" db="EMBL/GenBank/DDBJ databases">
        <authorList>
            <person name="Aydin F."/>
            <person name="Tarhane S."/>
            <person name="Saticioglu I.B."/>
            <person name="Karakaya E."/>
            <person name="Abay S."/>
            <person name="Guran O."/>
            <person name="Bozkurt E."/>
            <person name="Uzum N."/>
            <person name="Olgun K."/>
            <person name="Jablonski D."/>
        </authorList>
    </citation>
    <scope>NUCLEOTIDE SEQUENCE</scope>
    <source>
        <strain evidence="7">Faydin-H75</strain>
    </source>
</reference>
<evidence type="ECO:0000256" key="5">
    <source>
        <dbReference type="SAM" id="Phobius"/>
    </source>
</evidence>
<reference evidence="7 9" key="3">
    <citation type="journal article" date="2024" name="Syst. Appl. Microbiol.">
        <title>Helicobacter cappadocius sp. nov., from lizards: The first psychrotrophic Helicobacter species.</title>
        <authorList>
            <person name="Aydin F."/>
            <person name="Tarhane S."/>
            <person name="Karakaya E."/>
            <person name="Abay S."/>
            <person name="Kayman T."/>
            <person name="Guran O."/>
            <person name="Bozkurt E."/>
            <person name="Uzum N."/>
            <person name="Avci A."/>
            <person name="Olgun K."/>
            <person name="Jablonski D."/>
            <person name="Guran C."/>
            <person name="Burcin Saticioglu I."/>
        </authorList>
    </citation>
    <scope>NUCLEOTIDE SEQUENCE [LARGE SCALE GENOMIC DNA]</scope>
    <source>
        <strain evidence="7">Faydin-H75</strain>
        <strain evidence="9">faydin-H76</strain>
    </source>
</reference>
<comment type="subcellular location">
    <subcellularLocation>
        <location evidence="1">Membrane</location>
        <topology evidence="1">Multi-pass membrane protein</topology>
    </subcellularLocation>
</comment>
<dbReference type="InterPro" id="IPR036513">
    <property type="entry name" value="STAS_dom_sf"/>
</dbReference>
<feature type="transmembrane region" description="Helical" evidence="5">
    <location>
        <begin position="297"/>
        <end position="327"/>
    </location>
</feature>
<keyword evidence="2 5" id="KW-0812">Transmembrane</keyword>
<dbReference type="Gene3D" id="3.30.750.24">
    <property type="entry name" value="STAS domain"/>
    <property type="match status" value="1"/>
</dbReference>
<proteinExistence type="predicted"/>
<feature type="transmembrane region" description="Helical" evidence="5">
    <location>
        <begin position="15"/>
        <end position="35"/>
    </location>
</feature>
<dbReference type="EMBL" id="JAUPEV010000001">
    <property type="protein sequence ID" value="MDO7252447.1"/>
    <property type="molecule type" value="Genomic_DNA"/>
</dbReference>
<accession>A0AA90PJG4</accession>
<dbReference type="RefSeq" id="WP_305516288.1">
    <property type="nucleotide sequence ID" value="NZ_JAUPEV010000001.1"/>
</dbReference>
<protein>
    <submittedName>
        <fullName evidence="8">SulP family inorganic anion transporter</fullName>
    </submittedName>
</protein>
<feature type="transmembrane region" description="Helical" evidence="5">
    <location>
        <begin position="217"/>
        <end position="239"/>
    </location>
</feature>
<feature type="transmembrane region" description="Helical" evidence="5">
    <location>
        <begin position="165"/>
        <end position="182"/>
    </location>
</feature>
<dbReference type="InterPro" id="IPR002645">
    <property type="entry name" value="STAS_dom"/>
</dbReference>
<dbReference type="PANTHER" id="PTHR43310:SF1">
    <property type="entry name" value="SULFATE TRANSPORTER YBAR-RELATED"/>
    <property type="match status" value="1"/>
</dbReference>
<gene>
    <name evidence="7" type="ORF">Q5I04_00745</name>
    <name evidence="8" type="ORF">Q5I06_00745</name>
</gene>
<reference evidence="8 10" key="1">
    <citation type="submission" date="2023-07" db="EMBL/GenBank/DDBJ databases">
        <title>Unpublished Manusciprt.</title>
        <authorList>
            <person name="Aydin F."/>
            <person name="Tarhane S."/>
            <person name="Saticioglu I.B."/>
            <person name="Karakaya E."/>
            <person name="Abay S."/>
            <person name="Guran O."/>
            <person name="Bozkurt E."/>
            <person name="Uzum N."/>
            <person name="Olgun K."/>
            <person name="Jablonski D."/>
        </authorList>
    </citation>
    <scope>NUCLEOTIDE SEQUENCE</scope>
    <source>
        <strain evidence="10">faydin-H75</strain>
        <strain evidence="8">Faydin-H76</strain>
    </source>
</reference>
<evidence type="ECO:0000313" key="9">
    <source>
        <dbReference type="Proteomes" id="UP001177258"/>
    </source>
</evidence>
<evidence type="ECO:0000256" key="4">
    <source>
        <dbReference type="ARBA" id="ARBA00023136"/>
    </source>
</evidence>
<keyword evidence="10" id="KW-1185">Reference proteome</keyword>
<dbReference type="PANTHER" id="PTHR43310">
    <property type="entry name" value="SULFATE TRANSPORTER YBAR-RELATED"/>
    <property type="match status" value="1"/>
</dbReference>
<dbReference type="InterPro" id="IPR052706">
    <property type="entry name" value="Membrane-Transporter-like"/>
</dbReference>
<dbReference type="Pfam" id="PF01740">
    <property type="entry name" value="STAS"/>
    <property type="match status" value="1"/>
</dbReference>
<dbReference type="EMBL" id="JAUYZK010000001">
    <property type="protein sequence ID" value="MDP2538314.1"/>
    <property type="molecule type" value="Genomic_DNA"/>
</dbReference>
<dbReference type="Proteomes" id="UP001177258">
    <property type="component" value="Unassembled WGS sequence"/>
</dbReference>
<evidence type="ECO:0000256" key="2">
    <source>
        <dbReference type="ARBA" id="ARBA00022692"/>
    </source>
</evidence>
<dbReference type="Pfam" id="PF00916">
    <property type="entry name" value="Sulfate_transp"/>
    <property type="match status" value="2"/>
</dbReference>
<evidence type="ECO:0000313" key="8">
    <source>
        <dbReference type="EMBL" id="MDP2538314.1"/>
    </source>
</evidence>
<sequence length="492" mass="52627">MKIPRPNFIQTKNDILAGMVASFVMVPEVVGFALVAGFNPIMGLWTAFILGLITALIGGKPGAVSGAAGSMAVVIVGLAISHGVGYVLWAGVFAGIFQILIGVFKLGKFIRFVPQPAIFGFVNGLAIVIAMSQLQFFKSEGAIIYILVGITMLIMFVLPKFTKAIPAGLVAIIGLGTLSYTLHLDTKLVSDLGNISGTLPHFSIPHVPLNWETLKIILPYSIILALVGLIESLLTLSVLDEIGGERGDGNKECIAQGIGNTTCGFFGAMSGCAMIGQSIINTASGGTTRLSSVTTSILIILFVVSIPGIIGEIPIGVLVGIMFMVSIKTFEWASLSRIKSMSKPDAFILIAVTLITIFADLAIAVIVGVIISALVFAYQQAKIKSSTKIEKDGTKIYELEGPLFFGSSSDFINDIFNVNTDPKNVIIDFSKTRVMDSSGIEAIDKITKKYLQAEKSVKLRHLSDDCKKALQISKKFCTYELDDPNYKVARDL</sequence>
<dbReference type="Proteomes" id="UP001240777">
    <property type="component" value="Unassembled WGS sequence"/>
</dbReference>
<dbReference type="SUPFAM" id="SSF52091">
    <property type="entry name" value="SpoIIaa-like"/>
    <property type="match status" value="1"/>
</dbReference>
<evidence type="ECO:0000313" key="7">
    <source>
        <dbReference type="EMBL" id="MDO7252447.1"/>
    </source>
</evidence>
<feature type="transmembrane region" description="Helical" evidence="5">
    <location>
        <begin position="116"/>
        <end position="136"/>
    </location>
</feature>